<keyword evidence="2" id="KW-0812">Transmembrane</keyword>
<keyword evidence="2" id="KW-0472">Membrane</keyword>
<feature type="region of interest" description="Disordered" evidence="1">
    <location>
        <begin position="214"/>
        <end position="296"/>
    </location>
</feature>
<gene>
    <name evidence="4" type="ORF">C467_02258</name>
</gene>
<feature type="compositionally biased region" description="Basic and acidic residues" evidence="1">
    <location>
        <begin position="280"/>
        <end position="296"/>
    </location>
</feature>
<feature type="domain" description="Putative sensor" evidence="3">
    <location>
        <begin position="27"/>
        <end position="207"/>
    </location>
</feature>
<evidence type="ECO:0000259" key="3">
    <source>
        <dbReference type="Pfam" id="PF13796"/>
    </source>
</evidence>
<evidence type="ECO:0000256" key="1">
    <source>
        <dbReference type="SAM" id="MobiDB-lite"/>
    </source>
</evidence>
<comment type="caution">
    <text evidence="4">The sequence shown here is derived from an EMBL/GenBank/DDBJ whole genome shotgun (WGS) entry which is preliminary data.</text>
</comment>
<dbReference type="Proteomes" id="UP000011689">
    <property type="component" value="Unassembled WGS sequence"/>
</dbReference>
<name>M0FKZ7_9EURY</name>
<accession>M0FKZ7</accession>
<dbReference type="AlphaFoldDB" id="M0FKZ7"/>
<organism evidence="4 5">
    <name type="scientific">Halorubrum hochstenium ATCC 700873</name>
    <dbReference type="NCBI Taxonomy" id="1227481"/>
    <lineage>
        <taxon>Archaea</taxon>
        <taxon>Methanobacteriati</taxon>
        <taxon>Methanobacteriota</taxon>
        <taxon>Stenosarchaea group</taxon>
        <taxon>Halobacteria</taxon>
        <taxon>Halobacteriales</taxon>
        <taxon>Haloferacaceae</taxon>
        <taxon>Halorubrum</taxon>
    </lineage>
</organism>
<feature type="compositionally biased region" description="Basic and acidic residues" evidence="1">
    <location>
        <begin position="223"/>
        <end position="256"/>
    </location>
</feature>
<dbReference type="PATRIC" id="fig|1227481.4.peg.426"/>
<dbReference type="RefSeq" id="WP_008581418.1">
    <property type="nucleotide sequence ID" value="NZ_AOJO01000011.1"/>
</dbReference>
<dbReference type="OrthoDB" id="253413at2157"/>
<proteinExistence type="predicted"/>
<keyword evidence="4" id="KW-0418">Kinase</keyword>
<feature type="transmembrane region" description="Helical" evidence="2">
    <location>
        <begin position="124"/>
        <end position="144"/>
    </location>
</feature>
<feature type="transmembrane region" description="Helical" evidence="2">
    <location>
        <begin position="25"/>
        <end position="45"/>
    </location>
</feature>
<evidence type="ECO:0000256" key="2">
    <source>
        <dbReference type="SAM" id="Phobius"/>
    </source>
</evidence>
<evidence type="ECO:0000313" key="5">
    <source>
        <dbReference type="Proteomes" id="UP000011689"/>
    </source>
</evidence>
<keyword evidence="2" id="KW-1133">Transmembrane helix</keyword>
<feature type="transmembrane region" description="Helical" evidence="2">
    <location>
        <begin position="51"/>
        <end position="73"/>
    </location>
</feature>
<dbReference type="STRING" id="1227481.C467_02258"/>
<dbReference type="GeneID" id="72712301"/>
<evidence type="ECO:0000313" key="4">
    <source>
        <dbReference type="EMBL" id="ELZ60590.1"/>
    </source>
</evidence>
<keyword evidence="5" id="KW-1185">Reference proteome</keyword>
<protein>
    <submittedName>
        <fullName evidence="4">Two-component system sensor kinase</fullName>
    </submittedName>
</protein>
<feature type="transmembrane region" description="Helical" evidence="2">
    <location>
        <begin position="174"/>
        <end position="192"/>
    </location>
</feature>
<dbReference type="GO" id="GO:0016301">
    <property type="term" value="F:kinase activity"/>
    <property type="evidence" value="ECO:0007669"/>
    <property type="project" value="UniProtKB-KW"/>
</dbReference>
<reference evidence="4 5" key="1">
    <citation type="journal article" date="2014" name="PLoS Genet.">
        <title>Phylogenetically driven sequencing of extremely halophilic archaea reveals strategies for static and dynamic osmo-response.</title>
        <authorList>
            <person name="Becker E.A."/>
            <person name="Seitzer P.M."/>
            <person name="Tritt A."/>
            <person name="Larsen D."/>
            <person name="Krusor M."/>
            <person name="Yao A.I."/>
            <person name="Wu D."/>
            <person name="Madern D."/>
            <person name="Eisen J.A."/>
            <person name="Darling A.E."/>
            <person name="Facciotti M.T."/>
        </authorList>
    </citation>
    <scope>NUCLEOTIDE SEQUENCE [LARGE SCALE GENOMIC DNA]</scope>
    <source>
        <strain evidence="4 5">ATCC 700873</strain>
    </source>
</reference>
<dbReference type="EMBL" id="AOJO01000011">
    <property type="protein sequence ID" value="ELZ60590.1"/>
    <property type="molecule type" value="Genomic_DNA"/>
</dbReference>
<keyword evidence="4" id="KW-0808">Transferase</keyword>
<sequence length="296" mass="31453">MVSLRPLASLPVVGVLADGRTYRHLLYLLIAMPIAFVHSGVFSFGVVFGLVFAPVLVGLAALFATLVAARLFAGVERWLADALLGTDLAKPDDLADADGALGGARKYVDAASTWRGLGFLMAKFWVSLFGIVPLLLLSRGIPLVTAPLRYPLVVQFGEVDGEPATWAIDALPEALAAVPLGVAAVLVACHLANVAGYAARRMAVALLGGSTGVEVDRDDEDERVTVDRERDVASGEDGDRAIESDRADGDAESDRETGDDDRETDADRAERPDSGAFEFDADRRDPDDADDSTDRN</sequence>
<dbReference type="InterPro" id="IPR025828">
    <property type="entry name" value="Put_sensor_dom"/>
</dbReference>
<dbReference type="Pfam" id="PF13796">
    <property type="entry name" value="Sensor"/>
    <property type="match status" value="1"/>
</dbReference>